<name>A0ABP0IM45_9DINO</name>
<dbReference type="EMBL" id="CAXAMN010003002">
    <property type="protein sequence ID" value="CAK9002408.1"/>
    <property type="molecule type" value="Genomic_DNA"/>
</dbReference>
<keyword evidence="4" id="KW-1185">Reference proteome</keyword>
<reference evidence="2 4" key="1">
    <citation type="submission" date="2024-02" db="EMBL/GenBank/DDBJ databases">
        <authorList>
            <person name="Chen Y."/>
            <person name="Shah S."/>
            <person name="Dougan E. K."/>
            <person name="Thang M."/>
            <person name="Chan C."/>
        </authorList>
    </citation>
    <scope>NUCLEOTIDE SEQUENCE [LARGE SCALE GENOMIC DNA]</scope>
</reference>
<gene>
    <name evidence="2" type="ORF">CCMP2556_LOCUS6841</name>
    <name evidence="3" type="ORF">CCMP2556_LOCUS7097</name>
</gene>
<comment type="caution">
    <text evidence="2">The sequence shown here is derived from an EMBL/GenBank/DDBJ whole genome shotgun (WGS) entry which is preliminary data.</text>
</comment>
<feature type="region of interest" description="Disordered" evidence="1">
    <location>
        <begin position="1"/>
        <end position="20"/>
    </location>
</feature>
<evidence type="ECO:0000313" key="3">
    <source>
        <dbReference type="EMBL" id="CAK9002986.1"/>
    </source>
</evidence>
<feature type="region of interest" description="Disordered" evidence="1">
    <location>
        <begin position="203"/>
        <end position="275"/>
    </location>
</feature>
<organism evidence="2 4">
    <name type="scientific">Durusdinium trenchii</name>
    <dbReference type="NCBI Taxonomy" id="1381693"/>
    <lineage>
        <taxon>Eukaryota</taxon>
        <taxon>Sar</taxon>
        <taxon>Alveolata</taxon>
        <taxon>Dinophyceae</taxon>
        <taxon>Suessiales</taxon>
        <taxon>Symbiodiniaceae</taxon>
        <taxon>Durusdinium</taxon>
    </lineage>
</organism>
<evidence type="ECO:0000313" key="2">
    <source>
        <dbReference type="EMBL" id="CAK9002408.1"/>
    </source>
</evidence>
<dbReference type="EMBL" id="CAXAMN010003113">
    <property type="protein sequence ID" value="CAK9002986.1"/>
    <property type="molecule type" value="Genomic_DNA"/>
</dbReference>
<accession>A0ABP0IM45</accession>
<proteinExistence type="predicted"/>
<evidence type="ECO:0000313" key="4">
    <source>
        <dbReference type="Proteomes" id="UP001642484"/>
    </source>
</evidence>
<protein>
    <submittedName>
        <fullName evidence="2">Uncharacterized protein</fullName>
    </submittedName>
</protein>
<evidence type="ECO:0000256" key="1">
    <source>
        <dbReference type="SAM" id="MobiDB-lite"/>
    </source>
</evidence>
<sequence length="275" mass="30814">MAAVFDEMSPPGLASDRHGVQQREVDKFKAQILQDVGIRLQQAKQETERKVSAELKYLHVAMQEMDQRLDSLNKRLEDVPMKKQDALEDALIVQALAKVEQQWGKELGKLKTELHQMIYAHNHNADLMKHQKETLDKIRQETFARASPALRNTALVKRALAKIAGIEEHLRSSQILHQKMEPLLPRVATLERAVAQWAAPSGGYPFGPNQAPTRPPLSVLDPPCSVPVPPPDYEAQVESPEEDDEDDEEDDEEEDSFGELGAILNKASAVYDTSS</sequence>
<feature type="compositionally biased region" description="Acidic residues" evidence="1">
    <location>
        <begin position="239"/>
        <end position="257"/>
    </location>
</feature>
<dbReference type="Proteomes" id="UP001642484">
    <property type="component" value="Unassembled WGS sequence"/>
</dbReference>